<gene>
    <name evidence="9" type="ORF">K0U00_24220</name>
</gene>
<evidence type="ECO:0000256" key="4">
    <source>
        <dbReference type="ARBA" id="ARBA00022692"/>
    </source>
</evidence>
<feature type="transmembrane region" description="Helical" evidence="7">
    <location>
        <begin position="68"/>
        <end position="93"/>
    </location>
</feature>
<dbReference type="RefSeq" id="WP_210046828.1">
    <property type="nucleotide sequence ID" value="NZ_JBHLVU010000030.1"/>
</dbReference>
<name>A0ABS7C8E8_9BACL</name>
<evidence type="ECO:0000313" key="9">
    <source>
        <dbReference type="EMBL" id="MBW7457149.1"/>
    </source>
</evidence>
<dbReference type="InterPro" id="IPR035906">
    <property type="entry name" value="MetI-like_sf"/>
</dbReference>
<feature type="transmembrane region" description="Helical" evidence="7">
    <location>
        <begin position="200"/>
        <end position="222"/>
    </location>
</feature>
<dbReference type="PROSITE" id="PS50928">
    <property type="entry name" value="ABC_TM1"/>
    <property type="match status" value="1"/>
</dbReference>
<keyword evidence="3" id="KW-1003">Cell membrane</keyword>
<dbReference type="PANTHER" id="PTHR30193">
    <property type="entry name" value="ABC TRANSPORTER PERMEASE PROTEIN"/>
    <property type="match status" value="1"/>
</dbReference>
<evidence type="ECO:0000256" key="2">
    <source>
        <dbReference type="ARBA" id="ARBA00022448"/>
    </source>
</evidence>
<feature type="transmembrane region" description="Helical" evidence="7">
    <location>
        <begin position="12"/>
        <end position="34"/>
    </location>
</feature>
<evidence type="ECO:0000313" key="10">
    <source>
        <dbReference type="Proteomes" id="UP001519887"/>
    </source>
</evidence>
<comment type="subcellular location">
    <subcellularLocation>
        <location evidence="1 7">Cell membrane</location>
        <topology evidence="1 7">Multi-pass membrane protein</topology>
    </subcellularLocation>
</comment>
<sequence>MQWNGRKLVPYFLITPYFLLYALFSLFPIVYSLVLSFTSWDGISAKTFVGLKNYIRIFTDDPLFYKSIFNTLLIVVVTIPVEIVLGLALAVFLKDFFSRSRTTFQLINFFPYITTPVAIGIIFQIMFDWKTGTVNILLEKIGVDSVNWLGTSTPARIVVMIIVGWVGYGYKMVLFLSGLSTIPEELYESAKIDGAKWINSFYYITLPMLKPIMLFVVITSIINGFKLFDEPQLLFQSASQPIGGPDHAAMTVVMRYYEVAFKDFQFGYGSAIAYSLFIIISIFSFLTLKIMNRGEET</sequence>
<organism evidence="9 10">
    <name type="scientific">Paenibacillus sepulcri</name>
    <dbReference type="NCBI Taxonomy" id="359917"/>
    <lineage>
        <taxon>Bacteria</taxon>
        <taxon>Bacillati</taxon>
        <taxon>Bacillota</taxon>
        <taxon>Bacilli</taxon>
        <taxon>Bacillales</taxon>
        <taxon>Paenibacillaceae</taxon>
        <taxon>Paenibacillus</taxon>
    </lineage>
</organism>
<feature type="transmembrane region" description="Helical" evidence="7">
    <location>
        <begin position="157"/>
        <end position="179"/>
    </location>
</feature>
<protein>
    <submittedName>
        <fullName evidence="9">Sugar ABC transporter permease</fullName>
    </submittedName>
</protein>
<proteinExistence type="inferred from homology"/>
<feature type="transmembrane region" description="Helical" evidence="7">
    <location>
        <begin position="266"/>
        <end position="288"/>
    </location>
</feature>
<evidence type="ECO:0000256" key="1">
    <source>
        <dbReference type="ARBA" id="ARBA00004651"/>
    </source>
</evidence>
<reference evidence="9 10" key="1">
    <citation type="submission" date="2021-07" db="EMBL/GenBank/DDBJ databases">
        <title>Paenibacillus radiodurans sp. nov., isolated from the southeastern edge of Tengger Desert.</title>
        <authorList>
            <person name="Zhang G."/>
        </authorList>
    </citation>
    <scope>NUCLEOTIDE SEQUENCE [LARGE SCALE GENOMIC DNA]</scope>
    <source>
        <strain evidence="9 10">CCM 7311</strain>
    </source>
</reference>
<keyword evidence="5 7" id="KW-1133">Transmembrane helix</keyword>
<keyword evidence="4 7" id="KW-0812">Transmembrane</keyword>
<keyword evidence="10" id="KW-1185">Reference proteome</keyword>
<evidence type="ECO:0000259" key="8">
    <source>
        <dbReference type="PROSITE" id="PS50928"/>
    </source>
</evidence>
<keyword evidence="2 7" id="KW-0813">Transport</keyword>
<dbReference type="CDD" id="cd06261">
    <property type="entry name" value="TM_PBP2"/>
    <property type="match status" value="1"/>
</dbReference>
<comment type="similarity">
    <text evidence="7">Belongs to the binding-protein-dependent transport system permease family.</text>
</comment>
<keyword evidence="6 7" id="KW-0472">Membrane</keyword>
<feature type="domain" description="ABC transmembrane type-1" evidence="8">
    <location>
        <begin position="68"/>
        <end position="287"/>
    </location>
</feature>
<evidence type="ECO:0000256" key="6">
    <source>
        <dbReference type="ARBA" id="ARBA00023136"/>
    </source>
</evidence>
<dbReference type="Pfam" id="PF00528">
    <property type="entry name" value="BPD_transp_1"/>
    <property type="match status" value="1"/>
</dbReference>
<evidence type="ECO:0000256" key="3">
    <source>
        <dbReference type="ARBA" id="ARBA00022475"/>
    </source>
</evidence>
<dbReference type="SUPFAM" id="SSF161098">
    <property type="entry name" value="MetI-like"/>
    <property type="match status" value="1"/>
</dbReference>
<feature type="transmembrane region" description="Helical" evidence="7">
    <location>
        <begin position="105"/>
        <end position="127"/>
    </location>
</feature>
<dbReference type="EMBL" id="JAHZIK010000765">
    <property type="protein sequence ID" value="MBW7457149.1"/>
    <property type="molecule type" value="Genomic_DNA"/>
</dbReference>
<dbReference type="Proteomes" id="UP001519887">
    <property type="component" value="Unassembled WGS sequence"/>
</dbReference>
<comment type="caution">
    <text evidence="9">The sequence shown here is derived from an EMBL/GenBank/DDBJ whole genome shotgun (WGS) entry which is preliminary data.</text>
</comment>
<dbReference type="InterPro" id="IPR051393">
    <property type="entry name" value="ABC_transporter_permease"/>
</dbReference>
<dbReference type="PANTHER" id="PTHR30193:SF37">
    <property type="entry name" value="INNER MEMBRANE ABC TRANSPORTER PERMEASE PROTEIN YCJO"/>
    <property type="match status" value="1"/>
</dbReference>
<evidence type="ECO:0000256" key="7">
    <source>
        <dbReference type="RuleBase" id="RU363032"/>
    </source>
</evidence>
<evidence type="ECO:0000256" key="5">
    <source>
        <dbReference type="ARBA" id="ARBA00022989"/>
    </source>
</evidence>
<accession>A0ABS7C8E8</accession>
<dbReference type="Gene3D" id="1.10.3720.10">
    <property type="entry name" value="MetI-like"/>
    <property type="match status" value="1"/>
</dbReference>
<dbReference type="SUPFAM" id="SSF160964">
    <property type="entry name" value="MalF N-terminal region-like"/>
    <property type="match status" value="1"/>
</dbReference>
<dbReference type="InterPro" id="IPR000515">
    <property type="entry name" value="MetI-like"/>
</dbReference>